<comment type="caution">
    <text evidence="2">The sequence shown here is derived from an EMBL/GenBank/DDBJ whole genome shotgun (WGS) entry which is preliminary data.</text>
</comment>
<accession>A0A7J8CIV6</accession>
<dbReference type="AlphaFoldDB" id="A0A7J8CIV6"/>
<keyword evidence="3" id="KW-1185">Reference proteome</keyword>
<gene>
    <name evidence="2" type="ORF">HJG63_009242</name>
</gene>
<organism evidence="2 3">
    <name type="scientific">Rousettus aegyptiacus</name>
    <name type="common">Egyptian fruit bat</name>
    <name type="synonym">Pteropus aegyptiacus</name>
    <dbReference type="NCBI Taxonomy" id="9407"/>
    <lineage>
        <taxon>Eukaryota</taxon>
        <taxon>Metazoa</taxon>
        <taxon>Chordata</taxon>
        <taxon>Craniata</taxon>
        <taxon>Vertebrata</taxon>
        <taxon>Euteleostomi</taxon>
        <taxon>Mammalia</taxon>
        <taxon>Eutheria</taxon>
        <taxon>Laurasiatheria</taxon>
        <taxon>Chiroptera</taxon>
        <taxon>Yinpterochiroptera</taxon>
        <taxon>Pteropodoidea</taxon>
        <taxon>Pteropodidae</taxon>
        <taxon>Rousettinae</taxon>
        <taxon>Rousettus</taxon>
    </lineage>
</organism>
<evidence type="ECO:0000313" key="3">
    <source>
        <dbReference type="Proteomes" id="UP000593571"/>
    </source>
</evidence>
<feature type="region of interest" description="Disordered" evidence="1">
    <location>
        <begin position="104"/>
        <end position="138"/>
    </location>
</feature>
<protein>
    <submittedName>
        <fullName evidence="2">Uncharacterized protein</fullName>
    </submittedName>
</protein>
<dbReference type="Proteomes" id="UP000593571">
    <property type="component" value="Unassembled WGS sequence"/>
</dbReference>
<sequence>MAISESNNELQFSRVPKLLIYEVPLTETRPVPHAPCHTQPSQRHRESSAEFHCDQVLLLALFKTRPQSVRITGFSFLPGARGHGAKNTRTDPKMRRVTRILQTDRRTDRARKEKGEAQHRSEGRGVRKKNGEEFIKMA</sequence>
<name>A0A7J8CIV6_ROUAE</name>
<evidence type="ECO:0000313" key="2">
    <source>
        <dbReference type="EMBL" id="KAF6410805.1"/>
    </source>
</evidence>
<reference evidence="2 3" key="1">
    <citation type="journal article" date="2020" name="Nature">
        <title>Six reference-quality genomes reveal evolution of bat adaptations.</title>
        <authorList>
            <person name="Jebb D."/>
            <person name="Huang Z."/>
            <person name="Pippel M."/>
            <person name="Hughes G.M."/>
            <person name="Lavrichenko K."/>
            <person name="Devanna P."/>
            <person name="Winkler S."/>
            <person name="Jermiin L.S."/>
            <person name="Skirmuntt E.C."/>
            <person name="Katzourakis A."/>
            <person name="Burkitt-Gray L."/>
            <person name="Ray D.A."/>
            <person name="Sullivan K.A.M."/>
            <person name="Roscito J.G."/>
            <person name="Kirilenko B.M."/>
            <person name="Davalos L.M."/>
            <person name="Corthals A.P."/>
            <person name="Power M.L."/>
            <person name="Jones G."/>
            <person name="Ransome R.D."/>
            <person name="Dechmann D.K.N."/>
            <person name="Locatelli A.G."/>
            <person name="Puechmaille S.J."/>
            <person name="Fedrigo O."/>
            <person name="Jarvis E.D."/>
            <person name="Hiller M."/>
            <person name="Vernes S.C."/>
            <person name="Myers E.W."/>
            <person name="Teeling E.C."/>
        </authorList>
    </citation>
    <scope>NUCLEOTIDE SEQUENCE [LARGE SCALE GENOMIC DNA]</scope>
    <source>
        <strain evidence="2">MRouAeg1</strain>
        <tissue evidence="2">Muscle</tissue>
    </source>
</reference>
<evidence type="ECO:0000256" key="1">
    <source>
        <dbReference type="SAM" id="MobiDB-lite"/>
    </source>
</evidence>
<dbReference type="EMBL" id="JACASE010000014">
    <property type="protein sequence ID" value="KAF6410805.1"/>
    <property type="molecule type" value="Genomic_DNA"/>
</dbReference>
<proteinExistence type="predicted"/>